<name>A0AAE0GCM1_9CHLO</name>
<feature type="coiled-coil region" evidence="6">
    <location>
        <begin position="90"/>
        <end position="181"/>
    </location>
</feature>
<evidence type="ECO:0000313" key="9">
    <source>
        <dbReference type="Proteomes" id="UP001190700"/>
    </source>
</evidence>
<evidence type="ECO:0000313" key="8">
    <source>
        <dbReference type="EMBL" id="KAK3275475.1"/>
    </source>
</evidence>
<keyword evidence="3" id="KW-0963">Cytoplasm</keyword>
<evidence type="ECO:0000256" key="5">
    <source>
        <dbReference type="ARBA" id="ARBA00023136"/>
    </source>
</evidence>
<reference evidence="8 9" key="1">
    <citation type="journal article" date="2015" name="Genome Biol. Evol.">
        <title>Comparative Genomics of a Bacterivorous Green Alga Reveals Evolutionary Causalities and Consequences of Phago-Mixotrophic Mode of Nutrition.</title>
        <authorList>
            <person name="Burns J.A."/>
            <person name="Paasch A."/>
            <person name="Narechania A."/>
            <person name="Kim E."/>
        </authorList>
    </citation>
    <scope>NUCLEOTIDE SEQUENCE [LARGE SCALE GENOMIC DNA]</scope>
    <source>
        <strain evidence="8 9">PLY_AMNH</strain>
    </source>
</reference>
<proteinExistence type="predicted"/>
<evidence type="ECO:0000256" key="2">
    <source>
        <dbReference type="ARBA" id="ARBA00004496"/>
    </source>
</evidence>
<accession>A0AAE0GCM1</accession>
<dbReference type="Pfam" id="PF01465">
    <property type="entry name" value="GRIP"/>
    <property type="match status" value="1"/>
</dbReference>
<dbReference type="InterPro" id="IPR051952">
    <property type="entry name" value="Golgi-autophagy_related"/>
</dbReference>
<dbReference type="Proteomes" id="UP001190700">
    <property type="component" value="Unassembled WGS sequence"/>
</dbReference>
<gene>
    <name evidence="8" type="ORF">CYMTET_16398</name>
</gene>
<evidence type="ECO:0000256" key="3">
    <source>
        <dbReference type="ARBA" id="ARBA00022490"/>
    </source>
</evidence>
<dbReference type="EMBL" id="LGRX02007201">
    <property type="protein sequence ID" value="KAK3275475.1"/>
    <property type="molecule type" value="Genomic_DNA"/>
</dbReference>
<comment type="caution">
    <text evidence="8">The sequence shown here is derived from an EMBL/GenBank/DDBJ whole genome shotgun (WGS) entry which is preliminary data.</text>
</comment>
<dbReference type="PANTHER" id="PTHR23157:SF25">
    <property type="entry name" value="GRIP AND COILED-COIL DOMAIN-CONTAINING PROTEIN 1"/>
    <property type="match status" value="1"/>
</dbReference>
<organism evidence="8 9">
    <name type="scientific">Cymbomonas tetramitiformis</name>
    <dbReference type="NCBI Taxonomy" id="36881"/>
    <lineage>
        <taxon>Eukaryota</taxon>
        <taxon>Viridiplantae</taxon>
        <taxon>Chlorophyta</taxon>
        <taxon>Pyramimonadophyceae</taxon>
        <taxon>Pyramimonadales</taxon>
        <taxon>Pyramimonadaceae</taxon>
        <taxon>Cymbomonas</taxon>
    </lineage>
</organism>
<protein>
    <recommendedName>
        <fullName evidence="7">GRIP domain-containing protein</fullName>
    </recommendedName>
</protein>
<evidence type="ECO:0000256" key="1">
    <source>
        <dbReference type="ARBA" id="ARBA00004184"/>
    </source>
</evidence>
<evidence type="ECO:0000259" key="7">
    <source>
        <dbReference type="PROSITE" id="PS50913"/>
    </source>
</evidence>
<evidence type="ECO:0000256" key="6">
    <source>
        <dbReference type="SAM" id="Coils"/>
    </source>
</evidence>
<feature type="non-terminal residue" evidence="8">
    <location>
        <position position="1"/>
    </location>
</feature>
<evidence type="ECO:0000256" key="4">
    <source>
        <dbReference type="ARBA" id="ARBA00023054"/>
    </source>
</evidence>
<dbReference type="GO" id="GO:0005794">
    <property type="term" value="C:Golgi apparatus"/>
    <property type="evidence" value="ECO:0007669"/>
    <property type="project" value="TreeGrafter"/>
</dbReference>
<dbReference type="PANTHER" id="PTHR23157">
    <property type="entry name" value="GRIP AND COILED-COIL DOMAIN-CONTAINING PROTEIN 1"/>
    <property type="match status" value="1"/>
</dbReference>
<dbReference type="SMART" id="SM00755">
    <property type="entry name" value="Grip"/>
    <property type="match status" value="1"/>
</dbReference>
<comment type="subcellular location">
    <subcellularLocation>
        <location evidence="2">Cytoplasm</location>
    </subcellularLocation>
    <subcellularLocation>
        <location evidence="1">Endomembrane system</location>
        <topology evidence="1">Peripheral membrane protein</topology>
    </subcellularLocation>
</comment>
<sequence>IVETSSLDVILRIVETSALVTHWVGECKGKALEERLRRAQGDAEESHTALVKCRSECAKAVSAKEVEVKQRLMQLETSTSSWPSHIRQRTEEAEADLAKAQDELVEIRTAMQKEQARLHARVVQLEEQLVDREEERTKAMAENRRQIGDLEGALQIMNEARVALQEERDNLQEEIELEHSKPRVESTDRSSMEGVDVLYLKNVVIKFLEEQATTAGMALLPVIATLLQFTPEEFKRTQTAMELLKPPATASGAGGWGSSFGL</sequence>
<dbReference type="PROSITE" id="PS50913">
    <property type="entry name" value="GRIP"/>
    <property type="match status" value="1"/>
</dbReference>
<dbReference type="AlphaFoldDB" id="A0AAE0GCM1"/>
<keyword evidence="5" id="KW-0472">Membrane</keyword>
<keyword evidence="4 6" id="KW-0175">Coiled coil</keyword>
<dbReference type="InterPro" id="IPR000237">
    <property type="entry name" value="GRIP_dom"/>
</dbReference>
<feature type="domain" description="GRIP" evidence="7">
    <location>
        <begin position="190"/>
        <end position="240"/>
    </location>
</feature>
<keyword evidence="9" id="KW-1185">Reference proteome</keyword>